<name>A0ABW2MW61_9ACTN</name>
<sequence>MTAVALLLADARLPVAGHTQSGGLEPALAAGLDDVPAYLALRLATVTRTESATAVVTLAHLRRGEGLDAVYDAWAARTVSAAMRDTSRELGRGLLRLATTLWDLPPLLTGLPRPMVLGAVAHATGVPSADLAEVIGYDDLQTVASAALKLRPLDPAVATSWVVAALPQLATLVAEVAHLDAPTDIPATSSPWIEQLAEDHAVTTRRLFRA</sequence>
<dbReference type="EMBL" id="JBHTCH010000001">
    <property type="protein sequence ID" value="MFC7358908.1"/>
    <property type="molecule type" value="Genomic_DNA"/>
</dbReference>
<dbReference type="Pfam" id="PF01730">
    <property type="entry name" value="UreF"/>
    <property type="match status" value="1"/>
</dbReference>
<organism evidence="3 4">
    <name type="scientific">Nocardioides astragali</name>
    <dbReference type="NCBI Taxonomy" id="1776736"/>
    <lineage>
        <taxon>Bacteria</taxon>
        <taxon>Bacillati</taxon>
        <taxon>Actinomycetota</taxon>
        <taxon>Actinomycetes</taxon>
        <taxon>Propionibacteriales</taxon>
        <taxon>Nocardioidaceae</taxon>
        <taxon>Nocardioides</taxon>
    </lineage>
</organism>
<evidence type="ECO:0000256" key="1">
    <source>
        <dbReference type="ARBA" id="ARBA00022988"/>
    </source>
</evidence>
<keyword evidence="1" id="KW-0996">Nickel insertion</keyword>
<dbReference type="InterPro" id="IPR002639">
    <property type="entry name" value="UreF"/>
</dbReference>
<keyword evidence="2" id="KW-0143">Chaperone</keyword>
<dbReference type="PANTHER" id="PTHR33620:SF1">
    <property type="entry name" value="UREASE ACCESSORY PROTEIN F"/>
    <property type="match status" value="1"/>
</dbReference>
<evidence type="ECO:0000313" key="3">
    <source>
        <dbReference type="EMBL" id="MFC7358908.1"/>
    </source>
</evidence>
<dbReference type="InterPro" id="IPR038277">
    <property type="entry name" value="UreF_sf"/>
</dbReference>
<dbReference type="RefSeq" id="WP_255890317.1">
    <property type="nucleotide sequence ID" value="NZ_JAFMZM010000003.1"/>
</dbReference>
<comment type="caution">
    <text evidence="3">The sequence shown here is derived from an EMBL/GenBank/DDBJ whole genome shotgun (WGS) entry which is preliminary data.</text>
</comment>
<dbReference type="PANTHER" id="PTHR33620">
    <property type="entry name" value="UREASE ACCESSORY PROTEIN F"/>
    <property type="match status" value="1"/>
</dbReference>
<dbReference type="Proteomes" id="UP001596524">
    <property type="component" value="Unassembled WGS sequence"/>
</dbReference>
<dbReference type="Gene3D" id="1.10.4190.10">
    <property type="entry name" value="Urease accessory protein UreF"/>
    <property type="match status" value="1"/>
</dbReference>
<evidence type="ECO:0000256" key="2">
    <source>
        <dbReference type="ARBA" id="ARBA00023186"/>
    </source>
</evidence>
<proteinExistence type="predicted"/>
<keyword evidence="4" id="KW-1185">Reference proteome</keyword>
<evidence type="ECO:0000313" key="4">
    <source>
        <dbReference type="Proteomes" id="UP001596524"/>
    </source>
</evidence>
<gene>
    <name evidence="3" type="ORF">ACFQO6_01405</name>
</gene>
<accession>A0ABW2MW61</accession>
<protein>
    <submittedName>
        <fullName evidence="3">Urease accessory protein UreF</fullName>
    </submittedName>
</protein>
<reference evidence="4" key="1">
    <citation type="journal article" date="2019" name="Int. J. Syst. Evol. Microbiol.">
        <title>The Global Catalogue of Microorganisms (GCM) 10K type strain sequencing project: providing services to taxonomists for standard genome sequencing and annotation.</title>
        <authorList>
            <consortium name="The Broad Institute Genomics Platform"/>
            <consortium name="The Broad Institute Genome Sequencing Center for Infectious Disease"/>
            <person name="Wu L."/>
            <person name="Ma J."/>
        </authorList>
    </citation>
    <scope>NUCLEOTIDE SEQUENCE [LARGE SCALE GENOMIC DNA]</scope>
    <source>
        <strain evidence="4">FCH27</strain>
    </source>
</reference>